<reference evidence="1 2" key="1">
    <citation type="submission" date="2020-05" db="EMBL/GenBank/DDBJ databases">
        <authorList>
            <person name="Whitworth D."/>
        </authorList>
    </citation>
    <scope>NUCLEOTIDE SEQUENCE [LARGE SCALE GENOMIC DNA]</scope>
    <source>
        <strain evidence="1 2">AM005</strain>
    </source>
</reference>
<comment type="caution">
    <text evidence="1">The sequence shown here is derived from an EMBL/GenBank/DDBJ whole genome shotgun (WGS) entry which is preliminary data.</text>
</comment>
<sequence length="251" mass="28028">MSLLSKTLFVSAAGNTPSAACVRNPVLSWCVLLVVWLGVACAARPPLEQAWEAMDAARCAAPNEDRCVVLGCEEGVCGFFACKDMRQSDTPATSSVSAPAAGHVLALRPGFPIGSARPGRWWRRAPWLRQGAEPVMTFRWYPERPPLRPPPVLPAPQLQKHHLFPQAPTLSAWFKERGINIHDYTILIPTHAHRRIHGGGASGGLWNEAWRQFIETRGNKVRREDIFRHAGELIYRFELTGPVLPYFRRLP</sequence>
<proteinExistence type="predicted"/>
<dbReference type="Pfam" id="PF09533">
    <property type="entry name" value="DUF2380"/>
    <property type="match status" value="1"/>
</dbReference>
<dbReference type="NCBIfam" id="TIGR02269">
    <property type="entry name" value="TIGR02269 family lipoprotein"/>
    <property type="match status" value="1"/>
</dbReference>
<dbReference type="InterPro" id="IPR011755">
    <property type="entry name" value="CHP02269_MYXXA"/>
</dbReference>
<dbReference type="EMBL" id="JABFNT010000074">
    <property type="protein sequence ID" value="NOJ81025.1"/>
    <property type="molecule type" value="Genomic_DNA"/>
</dbReference>
<evidence type="ECO:0000313" key="1">
    <source>
        <dbReference type="EMBL" id="NOJ81025.1"/>
    </source>
</evidence>
<protein>
    <submittedName>
        <fullName evidence="1">TIGR02269 family lipoprotein</fullName>
    </submittedName>
</protein>
<dbReference type="Proteomes" id="UP000533080">
    <property type="component" value="Unassembled WGS sequence"/>
</dbReference>
<keyword evidence="1" id="KW-0449">Lipoprotein</keyword>
<accession>A0A7Y4ILX8</accession>
<dbReference type="AlphaFoldDB" id="A0A7Y4ILX8"/>
<gene>
    <name evidence="1" type="ORF">HNV28_22300</name>
</gene>
<evidence type="ECO:0000313" key="2">
    <source>
        <dbReference type="Proteomes" id="UP000533080"/>
    </source>
</evidence>
<name>A0A7Y4ILX8_MYXXA</name>
<organism evidence="1 2">
    <name type="scientific">Myxococcus xanthus</name>
    <dbReference type="NCBI Taxonomy" id="34"/>
    <lineage>
        <taxon>Bacteria</taxon>
        <taxon>Pseudomonadati</taxon>
        <taxon>Myxococcota</taxon>
        <taxon>Myxococcia</taxon>
        <taxon>Myxococcales</taxon>
        <taxon>Cystobacterineae</taxon>
        <taxon>Myxococcaceae</taxon>
        <taxon>Myxococcus</taxon>
    </lineage>
</organism>